<name>A0A328PAI1_9EURY</name>
<evidence type="ECO:0000313" key="3">
    <source>
        <dbReference type="EMBL" id="RAO79768.1"/>
    </source>
</evidence>
<keyword evidence="3" id="KW-0238">DNA-binding</keyword>
<sequence>MVFIVEDEKIFKIVIFMALVGLIGMIVSAGSITPREVKIKEIDKGMIDEEVTVTGFVEDIKNSKTGKASFITLNDGTGKITIVIFESVKNEIERSDLSIEMLKYRKIKIIGKIAEYKGSMEIILEEPQNLKIL</sequence>
<protein>
    <submittedName>
        <fullName evidence="3">DNA-binding protein</fullName>
    </submittedName>
</protein>
<dbReference type="SUPFAM" id="SSF50249">
    <property type="entry name" value="Nucleic acid-binding proteins"/>
    <property type="match status" value="1"/>
</dbReference>
<dbReference type="RefSeq" id="WP_112093079.1">
    <property type="nucleotide sequence ID" value="NZ_QLOE01000001.1"/>
</dbReference>
<reference evidence="3 4" key="1">
    <citation type="submission" date="2018-06" db="EMBL/GenBank/DDBJ databases">
        <title>Draft genome sequence of hyperthermophilic methanogen Methanothermobacter tenebrarum sp. MCM-B 1447.</title>
        <authorList>
            <person name="Pore S.D."/>
            <person name="Dagar S."/>
            <person name="Dhakephalkar P.K."/>
        </authorList>
    </citation>
    <scope>NUCLEOTIDE SEQUENCE [LARGE SCALE GENOMIC DNA]</scope>
    <source>
        <strain evidence="3 4">MCM B 1447</strain>
    </source>
</reference>
<dbReference type="Proteomes" id="UP000249782">
    <property type="component" value="Unassembled WGS sequence"/>
</dbReference>
<evidence type="ECO:0000313" key="4">
    <source>
        <dbReference type="Proteomes" id="UP000249782"/>
    </source>
</evidence>
<keyword evidence="4" id="KW-1185">Reference proteome</keyword>
<evidence type="ECO:0000256" key="1">
    <source>
        <dbReference type="SAM" id="Phobius"/>
    </source>
</evidence>
<dbReference type="Pfam" id="PF01336">
    <property type="entry name" value="tRNA_anti-codon"/>
    <property type="match status" value="1"/>
</dbReference>
<dbReference type="InterPro" id="IPR004365">
    <property type="entry name" value="NA-bd_OB_tRNA"/>
</dbReference>
<gene>
    <name evidence="3" type="ORF">DPC56_00305</name>
</gene>
<dbReference type="Gene3D" id="2.40.50.140">
    <property type="entry name" value="Nucleic acid-binding proteins"/>
    <property type="match status" value="1"/>
</dbReference>
<keyword evidence="1" id="KW-0472">Membrane</keyword>
<evidence type="ECO:0000259" key="2">
    <source>
        <dbReference type="Pfam" id="PF01336"/>
    </source>
</evidence>
<proteinExistence type="predicted"/>
<comment type="caution">
    <text evidence="3">The sequence shown here is derived from an EMBL/GenBank/DDBJ whole genome shotgun (WGS) entry which is preliminary data.</text>
</comment>
<keyword evidence="1" id="KW-1133">Transmembrane helix</keyword>
<keyword evidence="1" id="KW-0812">Transmembrane</keyword>
<dbReference type="EMBL" id="QLOE01000001">
    <property type="protein sequence ID" value="RAO79768.1"/>
    <property type="molecule type" value="Genomic_DNA"/>
</dbReference>
<dbReference type="OrthoDB" id="82376at2157"/>
<organism evidence="3 4">
    <name type="scientific">Methanothermobacter tenebrarum</name>
    <dbReference type="NCBI Taxonomy" id="680118"/>
    <lineage>
        <taxon>Archaea</taxon>
        <taxon>Methanobacteriati</taxon>
        <taxon>Methanobacteriota</taxon>
        <taxon>Methanomada group</taxon>
        <taxon>Methanobacteria</taxon>
        <taxon>Methanobacteriales</taxon>
        <taxon>Methanobacteriaceae</taxon>
        <taxon>Methanothermobacter</taxon>
    </lineage>
</organism>
<feature type="domain" description="OB" evidence="2">
    <location>
        <begin position="51"/>
        <end position="126"/>
    </location>
</feature>
<accession>A0A328PAI1</accession>
<feature type="transmembrane region" description="Helical" evidence="1">
    <location>
        <begin position="13"/>
        <end position="32"/>
    </location>
</feature>
<dbReference type="AlphaFoldDB" id="A0A328PAI1"/>
<dbReference type="InterPro" id="IPR012340">
    <property type="entry name" value="NA-bd_OB-fold"/>
</dbReference>
<dbReference type="GO" id="GO:0003677">
    <property type="term" value="F:DNA binding"/>
    <property type="evidence" value="ECO:0007669"/>
    <property type="project" value="UniProtKB-KW"/>
</dbReference>